<reference evidence="1" key="1">
    <citation type="submission" date="2009-02" db="EMBL/GenBank/DDBJ databases">
        <authorList>
            <person name="Fulton L."/>
            <person name="Clifton S."/>
            <person name="Fulton B."/>
            <person name="Xu J."/>
            <person name="Minx P."/>
            <person name="Pepin K.H."/>
            <person name="Johnson M."/>
            <person name="Bhonagiri V."/>
            <person name="Nash W.E."/>
            <person name="Mardis E.R."/>
            <person name="Wilson R.K."/>
        </authorList>
    </citation>
    <scope>NUCLEOTIDE SEQUENCE [LARGE SCALE GENOMIC DNA]</scope>
    <source>
        <strain evidence="1">DSM 15053</strain>
    </source>
</reference>
<organism evidence="1 2">
    <name type="scientific">[Clostridium] hylemonae DSM 15053</name>
    <dbReference type="NCBI Taxonomy" id="553973"/>
    <lineage>
        <taxon>Bacteria</taxon>
        <taxon>Bacillati</taxon>
        <taxon>Bacillota</taxon>
        <taxon>Clostridia</taxon>
        <taxon>Lachnospirales</taxon>
        <taxon>Lachnospiraceae</taxon>
    </lineage>
</organism>
<protein>
    <submittedName>
        <fullName evidence="1">Uncharacterized protein</fullName>
    </submittedName>
</protein>
<gene>
    <name evidence="1" type="ORF">CLOHYLEM_07571</name>
</gene>
<proteinExistence type="predicted"/>
<keyword evidence="2" id="KW-1185">Reference proteome</keyword>
<evidence type="ECO:0000313" key="1">
    <source>
        <dbReference type="EMBL" id="EEG72568.1"/>
    </source>
</evidence>
<evidence type="ECO:0000313" key="2">
    <source>
        <dbReference type="Proteomes" id="UP000004893"/>
    </source>
</evidence>
<name>C0C633_9FIRM</name>
<comment type="caution">
    <text evidence="1">The sequence shown here is derived from an EMBL/GenBank/DDBJ whole genome shotgun (WGS) entry which is preliminary data.</text>
</comment>
<dbReference type="HOGENOM" id="CLU_2896101_0_0_9"/>
<sequence length="62" mass="6970">MPLTAEHPVMTQAADILHKTMTAFLNLLRADSIFFMLFIPPHFIRCALSAPAMLQSQDSVRL</sequence>
<dbReference type="EMBL" id="ABYI02000041">
    <property type="protein sequence ID" value="EEG72568.1"/>
    <property type="molecule type" value="Genomic_DNA"/>
</dbReference>
<dbReference type="Proteomes" id="UP000004893">
    <property type="component" value="Unassembled WGS sequence"/>
</dbReference>
<accession>C0C633</accession>
<reference evidence="1" key="2">
    <citation type="submission" date="2013-06" db="EMBL/GenBank/DDBJ databases">
        <title>Draft genome sequence of Clostridium hylemonae (DSM 15053).</title>
        <authorList>
            <person name="Sudarsanam P."/>
            <person name="Ley R."/>
            <person name="Guruge J."/>
            <person name="Turnbaugh P.J."/>
            <person name="Mahowald M."/>
            <person name="Liep D."/>
            <person name="Gordon J."/>
        </authorList>
    </citation>
    <scope>NUCLEOTIDE SEQUENCE</scope>
    <source>
        <strain evidence="1">DSM 15053</strain>
    </source>
</reference>
<dbReference type="AlphaFoldDB" id="C0C633"/>